<comment type="similarity">
    <text evidence="2">Belongs to the ABC-4 integral membrane protein family. LolC/E subfamily.</text>
</comment>
<comment type="subcellular location">
    <subcellularLocation>
        <location evidence="1">Cell membrane</location>
        <topology evidence="1">Multi-pass membrane protein</topology>
    </subcellularLocation>
</comment>
<feature type="transmembrane region" description="Helical" evidence="8">
    <location>
        <begin position="346"/>
        <end position="363"/>
    </location>
</feature>
<sequence length="416" mass="44995">MAVPLYLRIGIRYFRRASGNDRFLSLVSWFSLLGMLIGVVSLIVVMSVMNGFERELQQRVLSVVPHGYIEGPQRRLADWQAYASSLADKPQVSGVAPYVGGKAMLAVFKRLRGVSLYGIDPEQERGVSSVAEHMIAGTYLSDDGSGQYQIIIGDILARQLGVSIGDGLTVILPKVTVTPFGLYPREKEFTVSGVFSAGAQLDATSAFIHIRDAQRLYQLGDDVEGLRLQLTDMFAAPQLLPVLAAELPEGSLAVSWSDSQGSLFQAVKMEKQMVRLLLLFIVLIAAFNIVSILSMAVSAKRGSIAVLRTMGSTPGSIMAIFIVYGMATGLIGLGLGLLIGVPLAQNIGGVVAFIEQVSGMQLFNPQVYFITHLPSHLQWSDVAVVSGFALLLSLLATLYPAWQASRVQPAEALRYE</sequence>
<dbReference type="InterPro" id="IPR003838">
    <property type="entry name" value="ABC3_permease_C"/>
</dbReference>
<keyword evidence="7 8" id="KW-0472">Membrane</keyword>
<dbReference type="InterPro" id="IPR051447">
    <property type="entry name" value="Lipoprotein-release_system"/>
</dbReference>
<reference evidence="11 12" key="1">
    <citation type="submission" date="2015-12" db="EMBL/GenBank/DDBJ databases">
        <authorList>
            <person name="Shamseldin A."/>
            <person name="Moawad H."/>
            <person name="Abd El-Rahim W.M."/>
            <person name="Sadowsky M.J."/>
        </authorList>
    </citation>
    <scope>NUCLEOTIDE SEQUENCE [LARGE SCALE GENOMIC DNA]</scope>
    <source>
        <strain evidence="11 12">SM2</strain>
    </source>
</reference>
<dbReference type="InterPro" id="IPR025857">
    <property type="entry name" value="MacB_PCD"/>
</dbReference>
<evidence type="ECO:0000256" key="2">
    <source>
        <dbReference type="ARBA" id="ARBA00005236"/>
    </source>
</evidence>
<dbReference type="Pfam" id="PF12704">
    <property type="entry name" value="MacB_PCD"/>
    <property type="match status" value="1"/>
</dbReference>
<keyword evidence="6 8" id="KW-1133">Transmembrane helix</keyword>
<dbReference type="GO" id="GO:0044874">
    <property type="term" value="P:lipoprotein localization to outer membrane"/>
    <property type="evidence" value="ECO:0007669"/>
    <property type="project" value="TreeGrafter"/>
</dbReference>
<feature type="transmembrane region" description="Helical" evidence="8">
    <location>
        <begin position="26"/>
        <end position="49"/>
    </location>
</feature>
<accession>A0A127M4R2</accession>
<dbReference type="EMBL" id="CP014544">
    <property type="protein sequence ID" value="AMO68234.1"/>
    <property type="molecule type" value="Genomic_DNA"/>
</dbReference>
<evidence type="ECO:0000256" key="3">
    <source>
        <dbReference type="ARBA" id="ARBA00022448"/>
    </source>
</evidence>
<dbReference type="NCBIfam" id="TIGR02212">
    <property type="entry name" value="lolCE"/>
    <property type="match status" value="1"/>
</dbReference>
<evidence type="ECO:0000256" key="4">
    <source>
        <dbReference type="ARBA" id="ARBA00022475"/>
    </source>
</evidence>
<feature type="transmembrane region" description="Helical" evidence="8">
    <location>
        <begin position="383"/>
        <end position="402"/>
    </location>
</feature>
<name>A0A127M4R2_9GAMM</name>
<keyword evidence="11" id="KW-0131">Cell cycle</keyword>
<dbReference type="PANTHER" id="PTHR30489">
    <property type="entry name" value="LIPOPROTEIN-RELEASING SYSTEM TRANSMEMBRANE PROTEIN LOLE"/>
    <property type="match status" value="1"/>
</dbReference>
<evidence type="ECO:0000313" key="11">
    <source>
        <dbReference type="EMBL" id="AMO68234.1"/>
    </source>
</evidence>
<evidence type="ECO:0000256" key="8">
    <source>
        <dbReference type="SAM" id="Phobius"/>
    </source>
</evidence>
<dbReference type="PANTHER" id="PTHR30489:SF0">
    <property type="entry name" value="LIPOPROTEIN-RELEASING SYSTEM TRANSMEMBRANE PROTEIN LOLE"/>
    <property type="match status" value="1"/>
</dbReference>
<evidence type="ECO:0000259" key="10">
    <source>
        <dbReference type="Pfam" id="PF12704"/>
    </source>
</evidence>
<feature type="domain" description="MacB-like periplasmic core" evidence="10">
    <location>
        <begin position="28"/>
        <end position="234"/>
    </location>
</feature>
<proteinExistence type="inferred from homology"/>
<evidence type="ECO:0000256" key="5">
    <source>
        <dbReference type="ARBA" id="ARBA00022692"/>
    </source>
</evidence>
<evidence type="ECO:0000313" key="12">
    <source>
        <dbReference type="Proteomes" id="UP000074119"/>
    </source>
</evidence>
<organism evidence="11 12">
    <name type="scientific">Zhongshania aliphaticivorans</name>
    <dbReference type="NCBI Taxonomy" id="1470434"/>
    <lineage>
        <taxon>Bacteria</taxon>
        <taxon>Pseudomonadati</taxon>
        <taxon>Pseudomonadota</taxon>
        <taxon>Gammaproteobacteria</taxon>
        <taxon>Cellvibrionales</taxon>
        <taxon>Spongiibacteraceae</taxon>
        <taxon>Zhongshania</taxon>
    </lineage>
</organism>
<keyword evidence="11" id="KW-0132">Cell division</keyword>
<evidence type="ECO:0000256" key="1">
    <source>
        <dbReference type="ARBA" id="ARBA00004651"/>
    </source>
</evidence>
<keyword evidence="5 8" id="KW-0812">Transmembrane</keyword>
<feature type="transmembrane region" description="Helical" evidence="8">
    <location>
        <begin position="317"/>
        <end position="339"/>
    </location>
</feature>
<dbReference type="AlphaFoldDB" id="A0A127M4R2"/>
<feature type="domain" description="ABC3 transporter permease C-terminal" evidence="9">
    <location>
        <begin position="276"/>
        <end position="409"/>
    </location>
</feature>
<dbReference type="InterPro" id="IPR011925">
    <property type="entry name" value="LolCE_TM"/>
</dbReference>
<dbReference type="STRING" id="1470434.AZF00_07915"/>
<dbReference type="RefSeq" id="WP_008247664.1">
    <property type="nucleotide sequence ID" value="NZ_CP014544.1"/>
</dbReference>
<evidence type="ECO:0000256" key="7">
    <source>
        <dbReference type="ARBA" id="ARBA00023136"/>
    </source>
</evidence>
<dbReference type="GO" id="GO:0042953">
    <property type="term" value="P:lipoprotein transport"/>
    <property type="evidence" value="ECO:0007669"/>
    <property type="project" value="InterPro"/>
</dbReference>
<keyword evidence="3" id="KW-0813">Transport</keyword>
<keyword evidence="4" id="KW-1003">Cell membrane</keyword>
<evidence type="ECO:0000256" key="6">
    <source>
        <dbReference type="ARBA" id="ARBA00022989"/>
    </source>
</evidence>
<protein>
    <submittedName>
        <fullName evidence="11">Cell division protein FtsX</fullName>
    </submittedName>
</protein>
<gene>
    <name evidence="11" type="ORF">AZF00_07915</name>
</gene>
<dbReference type="Proteomes" id="UP000074119">
    <property type="component" value="Chromosome"/>
</dbReference>
<dbReference type="GO" id="GO:0051301">
    <property type="term" value="P:cell division"/>
    <property type="evidence" value="ECO:0007669"/>
    <property type="project" value="UniProtKB-KW"/>
</dbReference>
<dbReference type="KEGG" id="zal:AZF00_07915"/>
<dbReference type="GO" id="GO:0098797">
    <property type="term" value="C:plasma membrane protein complex"/>
    <property type="evidence" value="ECO:0007669"/>
    <property type="project" value="TreeGrafter"/>
</dbReference>
<feature type="transmembrane region" description="Helical" evidence="8">
    <location>
        <begin position="276"/>
        <end position="297"/>
    </location>
</feature>
<evidence type="ECO:0000259" key="9">
    <source>
        <dbReference type="Pfam" id="PF02687"/>
    </source>
</evidence>
<dbReference type="Pfam" id="PF02687">
    <property type="entry name" value="FtsX"/>
    <property type="match status" value="1"/>
</dbReference>